<dbReference type="SUPFAM" id="SSF52047">
    <property type="entry name" value="RNI-like"/>
    <property type="match status" value="1"/>
</dbReference>
<dbReference type="STRING" id="307972.A0A2G8K5W9"/>
<dbReference type="InterPro" id="IPR001810">
    <property type="entry name" value="F-box_dom"/>
</dbReference>
<protein>
    <submittedName>
        <fullName evidence="2">Putative F-box/LRR-repeat protein 8 isoform X1</fullName>
    </submittedName>
</protein>
<dbReference type="OrthoDB" id="3219396at2759"/>
<name>A0A2G8K5W9_STIJA</name>
<dbReference type="PROSITE" id="PS50181">
    <property type="entry name" value="FBOX"/>
    <property type="match status" value="1"/>
</dbReference>
<dbReference type="InterPro" id="IPR036047">
    <property type="entry name" value="F-box-like_dom_sf"/>
</dbReference>
<comment type="caution">
    <text evidence="2">The sequence shown here is derived from an EMBL/GenBank/DDBJ whole genome shotgun (WGS) entry which is preliminary data.</text>
</comment>
<dbReference type="Proteomes" id="UP000230750">
    <property type="component" value="Unassembled WGS sequence"/>
</dbReference>
<dbReference type="SUPFAM" id="SSF81383">
    <property type="entry name" value="F-box domain"/>
    <property type="match status" value="1"/>
</dbReference>
<keyword evidence="3" id="KW-1185">Reference proteome</keyword>
<dbReference type="Gene3D" id="3.80.10.10">
    <property type="entry name" value="Ribonuclease Inhibitor"/>
    <property type="match status" value="1"/>
</dbReference>
<sequence>MTDAHGIAKWENLPDHVILLIFSMLDVGDRYSASLSCQHWAEVFDKAVLWRHFSFNFHSRADAKQLKCLEKHGGHLKSVFVFVDPQGPFNCENLCRVITGLARHEERKLERIGIYFTTENPLFFQGNDILSSVAELFGPPNPKIILTGTLVDVDLSGLNISYTDILFNLLSSNHPNLEVLNIQNTSLSCQVSAVALFNLVEKCRKLRRLSCFYSSMCDKLMEAFTEKDRSPLEVLSFSCQREDKFHKHVSIESWDKITKALPKLRVIVNFDHTIERLLIHSILHHQIPLVELSLRTMSELHREVALVDSYFSQSLEKLTITTKGSKALEEALLNLVEHAVHLKALHCHCGLQEDVIEKIKAMKPNLLDCTLHTEEDVEGIVIGREARASVMDVSNYLDIRRDNDV</sequence>
<proteinExistence type="predicted"/>
<dbReference type="EMBL" id="MRZV01000852">
    <property type="protein sequence ID" value="PIK43408.1"/>
    <property type="molecule type" value="Genomic_DNA"/>
</dbReference>
<dbReference type="Gene3D" id="1.20.1280.50">
    <property type="match status" value="1"/>
</dbReference>
<evidence type="ECO:0000313" key="3">
    <source>
        <dbReference type="Proteomes" id="UP000230750"/>
    </source>
</evidence>
<dbReference type="AlphaFoldDB" id="A0A2G8K5W9"/>
<dbReference type="PANTHER" id="PTHR20872">
    <property type="match status" value="1"/>
</dbReference>
<dbReference type="FunFam" id="1.20.1280.50:FF:000005">
    <property type="entry name" value="F-box/LRR-repeat protein 3 isoform X1"/>
    <property type="match status" value="1"/>
</dbReference>
<organism evidence="2 3">
    <name type="scientific">Stichopus japonicus</name>
    <name type="common">Sea cucumber</name>
    <dbReference type="NCBI Taxonomy" id="307972"/>
    <lineage>
        <taxon>Eukaryota</taxon>
        <taxon>Metazoa</taxon>
        <taxon>Echinodermata</taxon>
        <taxon>Eleutherozoa</taxon>
        <taxon>Echinozoa</taxon>
        <taxon>Holothuroidea</taxon>
        <taxon>Aspidochirotacea</taxon>
        <taxon>Aspidochirotida</taxon>
        <taxon>Stichopodidae</taxon>
        <taxon>Apostichopus</taxon>
    </lineage>
</organism>
<accession>A0A2G8K5W9</accession>
<evidence type="ECO:0000259" key="1">
    <source>
        <dbReference type="PROSITE" id="PS50181"/>
    </source>
</evidence>
<feature type="domain" description="F-box" evidence="1">
    <location>
        <begin position="7"/>
        <end position="53"/>
    </location>
</feature>
<reference evidence="2 3" key="1">
    <citation type="journal article" date="2017" name="PLoS Biol.">
        <title>The sea cucumber genome provides insights into morphological evolution and visceral regeneration.</title>
        <authorList>
            <person name="Zhang X."/>
            <person name="Sun L."/>
            <person name="Yuan J."/>
            <person name="Sun Y."/>
            <person name="Gao Y."/>
            <person name="Zhang L."/>
            <person name="Li S."/>
            <person name="Dai H."/>
            <person name="Hamel J.F."/>
            <person name="Liu C."/>
            <person name="Yu Y."/>
            <person name="Liu S."/>
            <person name="Lin W."/>
            <person name="Guo K."/>
            <person name="Jin S."/>
            <person name="Xu P."/>
            <person name="Storey K.B."/>
            <person name="Huan P."/>
            <person name="Zhang T."/>
            <person name="Zhou Y."/>
            <person name="Zhang J."/>
            <person name="Lin C."/>
            <person name="Li X."/>
            <person name="Xing L."/>
            <person name="Huo D."/>
            <person name="Sun M."/>
            <person name="Wang L."/>
            <person name="Mercier A."/>
            <person name="Li F."/>
            <person name="Yang H."/>
            <person name="Xiang J."/>
        </authorList>
    </citation>
    <scope>NUCLEOTIDE SEQUENCE [LARGE SCALE GENOMIC DNA]</scope>
    <source>
        <strain evidence="2">Shaxun</strain>
        <tissue evidence="2">Muscle</tissue>
    </source>
</reference>
<gene>
    <name evidence="2" type="ORF">BSL78_19739</name>
</gene>
<dbReference type="InterPro" id="IPR032675">
    <property type="entry name" value="LRR_dom_sf"/>
</dbReference>
<dbReference type="PANTHER" id="PTHR20872:SF1">
    <property type="entry name" value="F-BOX DOMAIN-CONTAINING PROTEIN"/>
    <property type="match status" value="1"/>
</dbReference>
<dbReference type="Pfam" id="PF12937">
    <property type="entry name" value="F-box-like"/>
    <property type="match status" value="1"/>
</dbReference>
<evidence type="ECO:0000313" key="2">
    <source>
        <dbReference type="EMBL" id="PIK43408.1"/>
    </source>
</evidence>